<dbReference type="EMBL" id="QXIR01000010">
    <property type="protein sequence ID" value="RIW34715.1"/>
    <property type="molecule type" value="Genomic_DNA"/>
</dbReference>
<dbReference type="Proteomes" id="UP000265801">
    <property type="component" value="Unassembled WGS sequence"/>
</dbReference>
<evidence type="ECO:0000313" key="2">
    <source>
        <dbReference type="Proteomes" id="UP000265801"/>
    </source>
</evidence>
<keyword evidence="2" id="KW-1185">Reference proteome</keyword>
<proteinExistence type="predicted"/>
<gene>
    <name evidence="1" type="ORF">D3H55_09395</name>
</gene>
<accession>A0A3A1QZT1</accession>
<name>A0A3A1QZT1_9BACI</name>
<protein>
    <submittedName>
        <fullName evidence="1">Uncharacterized protein</fullName>
    </submittedName>
</protein>
<reference evidence="1 2" key="1">
    <citation type="submission" date="2018-09" db="EMBL/GenBank/DDBJ databases">
        <title>Bacillus saliacetes sp. nov., isolated from Thai shrimp paste (Ka-pi).</title>
        <authorList>
            <person name="Daroonpunt R."/>
            <person name="Tanasupawat S."/>
            <person name="Yiamsombut S."/>
        </authorList>
    </citation>
    <scope>NUCLEOTIDE SEQUENCE [LARGE SCALE GENOMIC DNA]</scope>
    <source>
        <strain evidence="1 2">SKP7-4</strain>
    </source>
</reference>
<evidence type="ECO:0000313" key="1">
    <source>
        <dbReference type="EMBL" id="RIW34715.1"/>
    </source>
</evidence>
<sequence length="61" mass="6867">MFWSSIISLVMSAAAYGMNRRRMNNTSSVPYGGLMKNRNMSTLQAAMIEFADEIAPDSKFR</sequence>
<organism evidence="1 2">
    <name type="scientific">Bacillus salacetis</name>
    <dbReference type="NCBI Taxonomy" id="2315464"/>
    <lineage>
        <taxon>Bacteria</taxon>
        <taxon>Bacillati</taxon>
        <taxon>Bacillota</taxon>
        <taxon>Bacilli</taxon>
        <taxon>Bacillales</taxon>
        <taxon>Bacillaceae</taxon>
        <taxon>Bacillus</taxon>
    </lineage>
</organism>
<comment type="caution">
    <text evidence="1">The sequence shown here is derived from an EMBL/GenBank/DDBJ whole genome shotgun (WGS) entry which is preliminary data.</text>
</comment>
<dbReference type="AlphaFoldDB" id="A0A3A1QZT1"/>